<evidence type="ECO:0000256" key="4">
    <source>
        <dbReference type="ARBA" id="ARBA00022679"/>
    </source>
</evidence>
<dbReference type="Gene3D" id="3.30.565.10">
    <property type="entry name" value="Histidine kinase-like ATPase, C-terminal domain"/>
    <property type="match status" value="1"/>
</dbReference>
<dbReference type="InterPro" id="IPR003594">
    <property type="entry name" value="HATPase_dom"/>
</dbReference>
<keyword evidence="8" id="KW-0902">Two-component regulatory system</keyword>
<dbReference type="CDD" id="cd16917">
    <property type="entry name" value="HATPase_UhpB-NarQ-NarX-like"/>
    <property type="match status" value="1"/>
</dbReference>
<keyword evidence="4 10" id="KW-0808">Transferase</keyword>
<dbReference type="PANTHER" id="PTHR24421">
    <property type="entry name" value="NITRATE/NITRITE SENSOR PROTEIN NARX-RELATED"/>
    <property type="match status" value="1"/>
</dbReference>
<evidence type="ECO:0000256" key="3">
    <source>
        <dbReference type="ARBA" id="ARBA00022553"/>
    </source>
</evidence>
<evidence type="ECO:0000256" key="6">
    <source>
        <dbReference type="ARBA" id="ARBA00022777"/>
    </source>
</evidence>
<dbReference type="InterPro" id="IPR050482">
    <property type="entry name" value="Sensor_HK_TwoCompSys"/>
</dbReference>
<keyword evidence="6 10" id="KW-0418">Kinase</keyword>
<keyword evidence="5" id="KW-0547">Nucleotide-binding</keyword>
<keyword evidence="7" id="KW-0067">ATP-binding</keyword>
<dbReference type="Pfam" id="PF02518">
    <property type="entry name" value="HATPase_c"/>
    <property type="match status" value="1"/>
</dbReference>
<keyword evidence="3" id="KW-0597">Phosphoprotein</keyword>
<evidence type="ECO:0000313" key="11">
    <source>
        <dbReference type="Proteomes" id="UP000318017"/>
    </source>
</evidence>
<organism evidence="10 11">
    <name type="scientific">Aureliella helgolandensis</name>
    <dbReference type="NCBI Taxonomy" id="2527968"/>
    <lineage>
        <taxon>Bacteria</taxon>
        <taxon>Pseudomonadati</taxon>
        <taxon>Planctomycetota</taxon>
        <taxon>Planctomycetia</taxon>
        <taxon>Pirellulales</taxon>
        <taxon>Pirellulaceae</taxon>
        <taxon>Aureliella</taxon>
    </lineage>
</organism>
<dbReference type="Pfam" id="PF07730">
    <property type="entry name" value="HisKA_3"/>
    <property type="match status" value="1"/>
</dbReference>
<dbReference type="GO" id="GO:0005524">
    <property type="term" value="F:ATP binding"/>
    <property type="evidence" value="ECO:0007669"/>
    <property type="project" value="UniProtKB-KW"/>
</dbReference>
<dbReference type="SUPFAM" id="SSF55874">
    <property type="entry name" value="ATPase domain of HSP90 chaperone/DNA topoisomerase II/histidine kinase"/>
    <property type="match status" value="1"/>
</dbReference>
<dbReference type="PANTHER" id="PTHR24421:SF10">
    <property type="entry name" value="NITRATE_NITRITE SENSOR PROTEIN NARQ"/>
    <property type="match status" value="1"/>
</dbReference>
<dbReference type="GO" id="GO:0046983">
    <property type="term" value="F:protein dimerization activity"/>
    <property type="evidence" value="ECO:0007669"/>
    <property type="project" value="InterPro"/>
</dbReference>
<feature type="domain" description="Histidine kinase/HSP90-like ATPase" evidence="9">
    <location>
        <begin position="126"/>
        <end position="225"/>
    </location>
</feature>
<dbReference type="RefSeq" id="WP_145085213.1">
    <property type="nucleotide sequence ID" value="NZ_CP036298.1"/>
</dbReference>
<accession>A0A518GG69</accession>
<dbReference type="AlphaFoldDB" id="A0A518GG69"/>
<dbReference type="EMBL" id="CP036298">
    <property type="protein sequence ID" value="QDV27596.1"/>
    <property type="molecule type" value="Genomic_DNA"/>
</dbReference>
<evidence type="ECO:0000313" key="10">
    <source>
        <dbReference type="EMBL" id="QDV27596.1"/>
    </source>
</evidence>
<evidence type="ECO:0000256" key="1">
    <source>
        <dbReference type="ARBA" id="ARBA00000085"/>
    </source>
</evidence>
<dbReference type="EC" id="2.7.13.3" evidence="2"/>
<evidence type="ECO:0000256" key="5">
    <source>
        <dbReference type="ARBA" id="ARBA00022741"/>
    </source>
</evidence>
<dbReference type="GO" id="GO:0000155">
    <property type="term" value="F:phosphorelay sensor kinase activity"/>
    <property type="evidence" value="ECO:0007669"/>
    <property type="project" value="InterPro"/>
</dbReference>
<dbReference type="OrthoDB" id="290376at2"/>
<name>A0A518GG69_9BACT</name>
<evidence type="ECO:0000259" key="9">
    <source>
        <dbReference type="SMART" id="SM00387"/>
    </source>
</evidence>
<keyword evidence="11" id="KW-1185">Reference proteome</keyword>
<dbReference type="SMART" id="SM00387">
    <property type="entry name" value="HATPase_c"/>
    <property type="match status" value="1"/>
</dbReference>
<dbReference type="KEGG" id="ahel:Q31a_59880"/>
<protein>
    <recommendedName>
        <fullName evidence="2">histidine kinase</fullName>
        <ecNumber evidence="2">2.7.13.3</ecNumber>
    </recommendedName>
</protein>
<comment type="catalytic activity">
    <reaction evidence="1">
        <text>ATP + protein L-histidine = ADP + protein N-phospho-L-histidine.</text>
        <dbReference type="EC" id="2.7.13.3"/>
    </reaction>
</comment>
<evidence type="ECO:0000256" key="7">
    <source>
        <dbReference type="ARBA" id="ARBA00022840"/>
    </source>
</evidence>
<proteinExistence type="predicted"/>
<gene>
    <name evidence="10" type="primary">nreB</name>
    <name evidence="10" type="ORF">Q31a_59880</name>
</gene>
<evidence type="ECO:0000256" key="2">
    <source>
        <dbReference type="ARBA" id="ARBA00012438"/>
    </source>
</evidence>
<evidence type="ECO:0000256" key="8">
    <source>
        <dbReference type="ARBA" id="ARBA00023012"/>
    </source>
</evidence>
<sequence length="226" mass="24793">MPRPSSEAERLQHAECRWVGYELHDGLMQWLVGANLQLEAAVRSEQDASVEVQRDCVQSSMRMVAAAIEEGRELIAFLENPSTAQNCDVAVAVAGFVGKLRNHPQASSVTIEFLQSQVEWPQLPHSVAWSVLRVIQQAMLNALLHAQSTTIRAHLGWAGPGILEAEVVDDGRGFDVQSALKPGARPLHFGLSSMQHRAQMLHGQIEFDSTLDEGSRVRLTLPATTS</sequence>
<dbReference type="InterPro" id="IPR036890">
    <property type="entry name" value="HATPase_C_sf"/>
</dbReference>
<dbReference type="InterPro" id="IPR011712">
    <property type="entry name" value="Sig_transdc_His_kin_sub3_dim/P"/>
</dbReference>
<dbReference type="GO" id="GO:0016020">
    <property type="term" value="C:membrane"/>
    <property type="evidence" value="ECO:0007669"/>
    <property type="project" value="InterPro"/>
</dbReference>
<dbReference type="Proteomes" id="UP000318017">
    <property type="component" value="Chromosome"/>
</dbReference>
<reference evidence="10 11" key="1">
    <citation type="submission" date="2019-02" db="EMBL/GenBank/DDBJ databases">
        <title>Deep-cultivation of Planctomycetes and their phenomic and genomic characterization uncovers novel biology.</title>
        <authorList>
            <person name="Wiegand S."/>
            <person name="Jogler M."/>
            <person name="Boedeker C."/>
            <person name="Pinto D."/>
            <person name="Vollmers J."/>
            <person name="Rivas-Marin E."/>
            <person name="Kohn T."/>
            <person name="Peeters S.H."/>
            <person name="Heuer A."/>
            <person name="Rast P."/>
            <person name="Oberbeckmann S."/>
            <person name="Bunk B."/>
            <person name="Jeske O."/>
            <person name="Meyerdierks A."/>
            <person name="Storesund J.E."/>
            <person name="Kallscheuer N."/>
            <person name="Luecker S."/>
            <person name="Lage O.M."/>
            <person name="Pohl T."/>
            <person name="Merkel B.J."/>
            <person name="Hornburger P."/>
            <person name="Mueller R.-W."/>
            <person name="Bruemmer F."/>
            <person name="Labrenz M."/>
            <person name="Spormann A.M."/>
            <person name="Op den Camp H."/>
            <person name="Overmann J."/>
            <person name="Amann R."/>
            <person name="Jetten M.S.M."/>
            <person name="Mascher T."/>
            <person name="Medema M.H."/>
            <person name="Devos D.P."/>
            <person name="Kaster A.-K."/>
            <person name="Ovreas L."/>
            <person name="Rohde M."/>
            <person name="Galperin M.Y."/>
            <person name="Jogler C."/>
        </authorList>
    </citation>
    <scope>NUCLEOTIDE SEQUENCE [LARGE SCALE GENOMIC DNA]</scope>
    <source>
        <strain evidence="10 11">Q31a</strain>
    </source>
</reference>